<keyword evidence="2" id="KW-0479">Metal-binding</keyword>
<evidence type="ECO:0000259" key="9">
    <source>
        <dbReference type="Pfam" id="PF07731"/>
    </source>
</evidence>
<dbReference type="PANTHER" id="PTHR11709">
    <property type="entry name" value="MULTI-COPPER OXIDASE"/>
    <property type="match status" value="1"/>
</dbReference>
<dbReference type="GO" id="GO:0005507">
    <property type="term" value="F:copper ion binding"/>
    <property type="evidence" value="ECO:0007669"/>
    <property type="project" value="InterPro"/>
</dbReference>
<evidence type="ECO:0000256" key="2">
    <source>
        <dbReference type="ARBA" id="ARBA00022723"/>
    </source>
</evidence>
<dbReference type="Pfam" id="PF00394">
    <property type="entry name" value="Cu-oxidase"/>
    <property type="match status" value="1"/>
</dbReference>
<dbReference type="InterPro" id="IPR001117">
    <property type="entry name" value="Cu-oxidase_2nd"/>
</dbReference>
<dbReference type="AlphaFoldDB" id="A0A4S8M2A8"/>
<evidence type="ECO:0000313" key="11">
    <source>
        <dbReference type="EMBL" id="THU95818.1"/>
    </source>
</evidence>
<dbReference type="Gene3D" id="2.60.40.420">
    <property type="entry name" value="Cupredoxins - blue copper proteins"/>
    <property type="match status" value="3"/>
</dbReference>
<feature type="signal peptide" evidence="7">
    <location>
        <begin position="1"/>
        <end position="23"/>
    </location>
</feature>
<dbReference type="CDD" id="cd13903">
    <property type="entry name" value="CuRO_3_Tv-LCC_like"/>
    <property type="match status" value="1"/>
</dbReference>
<dbReference type="SUPFAM" id="SSF49503">
    <property type="entry name" value="Cupredoxins"/>
    <property type="match status" value="3"/>
</dbReference>
<evidence type="ECO:0000256" key="4">
    <source>
        <dbReference type="ARBA" id="ARBA00023008"/>
    </source>
</evidence>
<dbReference type="InterPro" id="IPR033138">
    <property type="entry name" value="Cu_oxidase_CS"/>
</dbReference>
<dbReference type="Pfam" id="PF07732">
    <property type="entry name" value="Cu-oxidase_3"/>
    <property type="match status" value="1"/>
</dbReference>
<evidence type="ECO:0000313" key="12">
    <source>
        <dbReference type="Proteomes" id="UP000297245"/>
    </source>
</evidence>
<keyword evidence="6" id="KW-0325">Glycoprotein</keyword>
<keyword evidence="5" id="KW-1015">Disulfide bond</keyword>
<proteinExistence type="inferred from homology"/>
<evidence type="ECO:0000256" key="5">
    <source>
        <dbReference type="ARBA" id="ARBA00023157"/>
    </source>
</evidence>
<dbReference type="OrthoDB" id="2121828at2759"/>
<comment type="similarity">
    <text evidence="1">Belongs to the multicopper oxidase family.</text>
</comment>
<keyword evidence="4" id="KW-0186">Copper</keyword>
<dbReference type="InterPro" id="IPR002355">
    <property type="entry name" value="Cu_oxidase_Cu_BS"/>
</dbReference>
<feature type="domain" description="Plastocyanin-like" evidence="10">
    <location>
        <begin position="59"/>
        <end position="160"/>
    </location>
</feature>
<dbReference type="Pfam" id="PF07731">
    <property type="entry name" value="Cu-oxidase_2"/>
    <property type="match status" value="1"/>
</dbReference>
<reference evidence="11 12" key="1">
    <citation type="journal article" date="2019" name="Nat. Ecol. Evol.">
        <title>Megaphylogeny resolves global patterns of mushroom evolution.</title>
        <authorList>
            <person name="Varga T."/>
            <person name="Krizsan K."/>
            <person name="Foldi C."/>
            <person name="Dima B."/>
            <person name="Sanchez-Garcia M."/>
            <person name="Sanchez-Ramirez S."/>
            <person name="Szollosi G.J."/>
            <person name="Szarkandi J.G."/>
            <person name="Papp V."/>
            <person name="Albert L."/>
            <person name="Andreopoulos W."/>
            <person name="Angelini C."/>
            <person name="Antonin V."/>
            <person name="Barry K.W."/>
            <person name="Bougher N.L."/>
            <person name="Buchanan P."/>
            <person name="Buyck B."/>
            <person name="Bense V."/>
            <person name="Catcheside P."/>
            <person name="Chovatia M."/>
            <person name="Cooper J."/>
            <person name="Damon W."/>
            <person name="Desjardin D."/>
            <person name="Finy P."/>
            <person name="Geml J."/>
            <person name="Haridas S."/>
            <person name="Hughes K."/>
            <person name="Justo A."/>
            <person name="Karasinski D."/>
            <person name="Kautmanova I."/>
            <person name="Kiss B."/>
            <person name="Kocsube S."/>
            <person name="Kotiranta H."/>
            <person name="LaButti K.M."/>
            <person name="Lechner B.E."/>
            <person name="Liimatainen K."/>
            <person name="Lipzen A."/>
            <person name="Lukacs Z."/>
            <person name="Mihaltcheva S."/>
            <person name="Morgado L.N."/>
            <person name="Niskanen T."/>
            <person name="Noordeloos M.E."/>
            <person name="Ohm R.A."/>
            <person name="Ortiz-Santana B."/>
            <person name="Ovrebo C."/>
            <person name="Racz N."/>
            <person name="Riley R."/>
            <person name="Savchenko A."/>
            <person name="Shiryaev A."/>
            <person name="Soop K."/>
            <person name="Spirin V."/>
            <person name="Szebenyi C."/>
            <person name="Tomsovsky M."/>
            <person name="Tulloss R.E."/>
            <person name="Uehling J."/>
            <person name="Grigoriev I.V."/>
            <person name="Vagvolgyi C."/>
            <person name="Papp T."/>
            <person name="Martin F.M."/>
            <person name="Miettinen O."/>
            <person name="Hibbett D.S."/>
            <person name="Nagy L.G."/>
        </authorList>
    </citation>
    <scope>NUCLEOTIDE SEQUENCE [LARGE SCALE GENOMIC DNA]</scope>
    <source>
        <strain evidence="11 12">CBS 962.96</strain>
    </source>
</reference>
<dbReference type="PROSITE" id="PS00080">
    <property type="entry name" value="MULTICOPPER_OXIDASE2"/>
    <property type="match status" value="1"/>
</dbReference>
<dbReference type="InterPro" id="IPR008972">
    <property type="entry name" value="Cupredoxin"/>
</dbReference>
<evidence type="ECO:0000259" key="10">
    <source>
        <dbReference type="Pfam" id="PF07732"/>
    </source>
</evidence>
<keyword evidence="7" id="KW-0732">Signal</keyword>
<dbReference type="InterPro" id="IPR045087">
    <property type="entry name" value="Cu-oxidase_fam"/>
</dbReference>
<gene>
    <name evidence="11" type="ORF">K435DRAFT_839329</name>
</gene>
<protein>
    <submittedName>
        <fullName evidence="11">Laccase 1 AVT</fullName>
    </submittedName>
</protein>
<dbReference type="GO" id="GO:0016491">
    <property type="term" value="F:oxidoreductase activity"/>
    <property type="evidence" value="ECO:0007669"/>
    <property type="project" value="UniProtKB-KW"/>
</dbReference>
<name>A0A4S8M2A8_DENBC</name>
<dbReference type="InterPro" id="IPR011706">
    <property type="entry name" value="Cu-oxidase_C"/>
</dbReference>
<evidence type="ECO:0000259" key="8">
    <source>
        <dbReference type="Pfam" id="PF00394"/>
    </source>
</evidence>
<feature type="chain" id="PRO_5020863339" evidence="7">
    <location>
        <begin position="24"/>
        <end position="538"/>
    </location>
</feature>
<keyword evidence="12" id="KW-1185">Reference proteome</keyword>
<dbReference type="Proteomes" id="UP000297245">
    <property type="component" value="Unassembled WGS sequence"/>
</dbReference>
<evidence type="ECO:0000256" key="3">
    <source>
        <dbReference type="ARBA" id="ARBA00023002"/>
    </source>
</evidence>
<evidence type="ECO:0000256" key="7">
    <source>
        <dbReference type="SAM" id="SignalP"/>
    </source>
</evidence>
<feature type="domain" description="Plastocyanin-like" evidence="8">
    <location>
        <begin position="173"/>
        <end position="317"/>
    </location>
</feature>
<dbReference type="InterPro" id="IPR011707">
    <property type="entry name" value="Cu-oxidase-like_N"/>
</dbReference>
<accession>A0A4S8M2A8</accession>
<dbReference type="EMBL" id="ML179191">
    <property type="protein sequence ID" value="THU95818.1"/>
    <property type="molecule type" value="Genomic_DNA"/>
</dbReference>
<dbReference type="PROSITE" id="PS00079">
    <property type="entry name" value="MULTICOPPER_OXIDASE1"/>
    <property type="match status" value="1"/>
</dbReference>
<dbReference type="PANTHER" id="PTHR11709:SF511">
    <property type="entry name" value="LACCASE"/>
    <property type="match status" value="1"/>
</dbReference>
<sequence>MRSSSFSLIHLALLCFAPCAVLAVDVISNSGDLHIVNQILAPNGYERDTVVAGTGSNSGTLPGPIIRGQKGDKFSLNVIDELVDPSMIRSTSVHWHGIFQKHTAWADGPAFVTQCPIAPNNSFLYEFEVGDQTGTYWYHSHVGTQYCDGLRGAFIIDDPNDPQKDLYDVDDETTVISLMEWYNMSALAQSQIPAAPVSNCSLINGVGRATGGPAVPLAVINVEKGKRYRMRLISMSCDPNYIFSIDGHNMTVIETDGINTQPVTVNQIQIFAAQRYSFILNANQEVDNYRIRALPSASNTLGFEGGVNSAILRYKGAPDEEPTTSQQTDILQLTEAMLIPLENPGAPGSPEPGAPDVYVLNMTLGFIAPATFLINDKRFISPSVPVLLQILSGTQRAQDLLPAGSVYGIPLNKTIEINLFANNTPGGPHPFHLHGHAFDVVKSADSDVFNFETPVRRDTTAVGGNNLTTIRFVTDNPGPWFLHCHIDPHLDFGLAVVLAEDAPDIPAAVPVPDEWEKLCPTYNALPASFRPEQNPPPP</sequence>
<feature type="domain" description="Plastocyanin-like" evidence="9">
    <location>
        <begin position="380"/>
        <end position="501"/>
    </location>
</feature>
<evidence type="ECO:0000256" key="1">
    <source>
        <dbReference type="ARBA" id="ARBA00010609"/>
    </source>
</evidence>
<keyword evidence="3" id="KW-0560">Oxidoreductase</keyword>
<dbReference type="FunFam" id="2.60.40.420:FF:000045">
    <property type="entry name" value="Laccase 2"/>
    <property type="match status" value="1"/>
</dbReference>
<organism evidence="11 12">
    <name type="scientific">Dendrothele bispora (strain CBS 962.96)</name>
    <dbReference type="NCBI Taxonomy" id="1314807"/>
    <lineage>
        <taxon>Eukaryota</taxon>
        <taxon>Fungi</taxon>
        <taxon>Dikarya</taxon>
        <taxon>Basidiomycota</taxon>
        <taxon>Agaricomycotina</taxon>
        <taxon>Agaricomycetes</taxon>
        <taxon>Agaricomycetidae</taxon>
        <taxon>Agaricales</taxon>
        <taxon>Agaricales incertae sedis</taxon>
        <taxon>Dendrothele</taxon>
    </lineage>
</organism>
<evidence type="ECO:0000256" key="6">
    <source>
        <dbReference type="ARBA" id="ARBA00023180"/>
    </source>
</evidence>